<evidence type="ECO:0000313" key="1">
    <source>
        <dbReference type="EMBL" id="KAH3728112.1"/>
    </source>
</evidence>
<dbReference type="Proteomes" id="UP000828390">
    <property type="component" value="Unassembled WGS sequence"/>
</dbReference>
<evidence type="ECO:0000313" key="2">
    <source>
        <dbReference type="Proteomes" id="UP000828390"/>
    </source>
</evidence>
<dbReference type="AlphaFoldDB" id="A0A9D4HPD9"/>
<name>A0A9D4HPD9_DREPO</name>
<gene>
    <name evidence="1" type="ORF">DPMN_054059</name>
</gene>
<protein>
    <submittedName>
        <fullName evidence="1">Uncharacterized protein</fullName>
    </submittedName>
</protein>
<proteinExistence type="predicted"/>
<reference evidence="1" key="2">
    <citation type="submission" date="2020-11" db="EMBL/GenBank/DDBJ databases">
        <authorList>
            <person name="McCartney M.A."/>
            <person name="Auch B."/>
            <person name="Kono T."/>
            <person name="Mallez S."/>
            <person name="Becker A."/>
            <person name="Gohl D.M."/>
            <person name="Silverstein K.A.T."/>
            <person name="Koren S."/>
            <person name="Bechman K.B."/>
            <person name="Herman A."/>
            <person name="Abrahante J.E."/>
            <person name="Garbe J."/>
        </authorList>
    </citation>
    <scope>NUCLEOTIDE SEQUENCE</scope>
    <source>
        <strain evidence="1">Duluth1</strain>
        <tissue evidence="1">Whole animal</tissue>
    </source>
</reference>
<reference evidence="1" key="1">
    <citation type="journal article" date="2019" name="bioRxiv">
        <title>The Genome of the Zebra Mussel, Dreissena polymorpha: A Resource for Invasive Species Research.</title>
        <authorList>
            <person name="McCartney M.A."/>
            <person name="Auch B."/>
            <person name="Kono T."/>
            <person name="Mallez S."/>
            <person name="Zhang Y."/>
            <person name="Obille A."/>
            <person name="Becker A."/>
            <person name="Abrahante J.E."/>
            <person name="Garbe J."/>
            <person name="Badalamenti J.P."/>
            <person name="Herman A."/>
            <person name="Mangelson H."/>
            <person name="Liachko I."/>
            <person name="Sullivan S."/>
            <person name="Sone E.D."/>
            <person name="Koren S."/>
            <person name="Silverstein K.A.T."/>
            <person name="Beckman K.B."/>
            <person name="Gohl D.M."/>
        </authorList>
    </citation>
    <scope>NUCLEOTIDE SEQUENCE</scope>
    <source>
        <strain evidence="1">Duluth1</strain>
        <tissue evidence="1">Whole animal</tissue>
    </source>
</reference>
<keyword evidence="2" id="KW-1185">Reference proteome</keyword>
<accession>A0A9D4HPD9</accession>
<organism evidence="1 2">
    <name type="scientific">Dreissena polymorpha</name>
    <name type="common">Zebra mussel</name>
    <name type="synonym">Mytilus polymorpha</name>
    <dbReference type="NCBI Taxonomy" id="45954"/>
    <lineage>
        <taxon>Eukaryota</taxon>
        <taxon>Metazoa</taxon>
        <taxon>Spiralia</taxon>
        <taxon>Lophotrochozoa</taxon>
        <taxon>Mollusca</taxon>
        <taxon>Bivalvia</taxon>
        <taxon>Autobranchia</taxon>
        <taxon>Heteroconchia</taxon>
        <taxon>Euheterodonta</taxon>
        <taxon>Imparidentia</taxon>
        <taxon>Neoheterodontei</taxon>
        <taxon>Myida</taxon>
        <taxon>Dreissenoidea</taxon>
        <taxon>Dreissenidae</taxon>
        <taxon>Dreissena</taxon>
    </lineage>
</organism>
<dbReference type="EMBL" id="JAIWYP010000012">
    <property type="protein sequence ID" value="KAH3728112.1"/>
    <property type="molecule type" value="Genomic_DNA"/>
</dbReference>
<sequence>MKTTQKRYVCCKRIMVEVMRLYACTDECRVVYALRNGTTSFSVFFNNEDMKTFWK</sequence>
<comment type="caution">
    <text evidence="1">The sequence shown here is derived from an EMBL/GenBank/DDBJ whole genome shotgun (WGS) entry which is preliminary data.</text>
</comment>